<sequence length="175" mass="18674">MTSGCSVSLLDRPLGRPLHCPALAELVGGGGCATVVNSALVRNIGQIDILEAATQVLALILGADLIEENNIRIATSSLVADLNASVPALLSLLKEGKTMESRVEFARFWGAVLSSSDQESKASIVDKSDLIPELIRLIGEEKMDRSSIDAGLECLNAIIGIRRARLQMVREVIPR</sequence>
<dbReference type="AlphaFoldDB" id="A0AAP0FT26"/>
<gene>
    <name evidence="1" type="ORF">KSP39_PZI024437</name>
</gene>
<dbReference type="Proteomes" id="UP001418222">
    <property type="component" value="Unassembled WGS sequence"/>
</dbReference>
<accession>A0AAP0FT26</accession>
<name>A0AAP0FT26_9ASPA</name>
<keyword evidence="2" id="KW-1185">Reference proteome</keyword>
<proteinExistence type="predicted"/>
<evidence type="ECO:0000313" key="2">
    <source>
        <dbReference type="Proteomes" id="UP001418222"/>
    </source>
</evidence>
<reference evidence="1 2" key="1">
    <citation type="journal article" date="2022" name="Nat. Plants">
        <title>Genomes of leafy and leafless Platanthera orchids illuminate the evolution of mycoheterotrophy.</title>
        <authorList>
            <person name="Li M.H."/>
            <person name="Liu K.W."/>
            <person name="Li Z."/>
            <person name="Lu H.C."/>
            <person name="Ye Q.L."/>
            <person name="Zhang D."/>
            <person name="Wang J.Y."/>
            <person name="Li Y.F."/>
            <person name="Zhong Z.M."/>
            <person name="Liu X."/>
            <person name="Yu X."/>
            <person name="Liu D.K."/>
            <person name="Tu X.D."/>
            <person name="Liu B."/>
            <person name="Hao Y."/>
            <person name="Liao X.Y."/>
            <person name="Jiang Y.T."/>
            <person name="Sun W.H."/>
            <person name="Chen J."/>
            <person name="Chen Y.Q."/>
            <person name="Ai Y."/>
            <person name="Zhai J.W."/>
            <person name="Wu S.S."/>
            <person name="Zhou Z."/>
            <person name="Hsiao Y.Y."/>
            <person name="Wu W.L."/>
            <person name="Chen Y.Y."/>
            <person name="Lin Y.F."/>
            <person name="Hsu J.L."/>
            <person name="Li C.Y."/>
            <person name="Wang Z.W."/>
            <person name="Zhao X."/>
            <person name="Zhong W.Y."/>
            <person name="Ma X.K."/>
            <person name="Ma L."/>
            <person name="Huang J."/>
            <person name="Chen G.Z."/>
            <person name="Huang M.Z."/>
            <person name="Huang L."/>
            <person name="Peng D.H."/>
            <person name="Luo Y.B."/>
            <person name="Zou S.Q."/>
            <person name="Chen S.P."/>
            <person name="Lan S."/>
            <person name="Tsai W.C."/>
            <person name="Van de Peer Y."/>
            <person name="Liu Z.J."/>
        </authorList>
    </citation>
    <scope>NUCLEOTIDE SEQUENCE [LARGE SCALE GENOMIC DNA]</scope>
    <source>
        <strain evidence="1">Lor287</strain>
    </source>
</reference>
<evidence type="ECO:0000313" key="1">
    <source>
        <dbReference type="EMBL" id="KAK8913907.1"/>
    </source>
</evidence>
<protein>
    <submittedName>
        <fullName evidence="1">Uncharacterized protein</fullName>
    </submittedName>
</protein>
<organism evidence="1 2">
    <name type="scientific">Platanthera zijinensis</name>
    <dbReference type="NCBI Taxonomy" id="2320716"/>
    <lineage>
        <taxon>Eukaryota</taxon>
        <taxon>Viridiplantae</taxon>
        <taxon>Streptophyta</taxon>
        <taxon>Embryophyta</taxon>
        <taxon>Tracheophyta</taxon>
        <taxon>Spermatophyta</taxon>
        <taxon>Magnoliopsida</taxon>
        <taxon>Liliopsida</taxon>
        <taxon>Asparagales</taxon>
        <taxon>Orchidaceae</taxon>
        <taxon>Orchidoideae</taxon>
        <taxon>Orchideae</taxon>
        <taxon>Orchidinae</taxon>
        <taxon>Platanthera</taxon>
    </lineage>
</organism>
<dbReference type="EMBL" id="JBBWWQ010000021">
    <property type="protein sequence ID" value="KAK8913907.1"/>
    <property type="molecule type" value="Genomic_DNA"/>
</dbReference>
<comment type="caution">
    <text evidence="1">The sequence shown here is derived from an EMBL/GenBank/DDBJ whole genome shotgun (WGS) entry which is preliminary data.</text>
</comment>